<sequence length="466" mass="51906">MVAAEPSAPSQRRVWTPESWRTMPILQVPDYPDLDALAAMEDKLRRSLPLVFSGECEQLKQQLAKAARGEAFVIQGGDCAESFQEFDKYGGDNVSDTFTLLIQMSIMLMYGLRKPVVKILRSAGQFAKPRSSPFEKKKDQELSLPSYRGDIINGPGFTIEERTPDPERMYTAFVQSTATINLLRTLASGGALDLHRVHDINLKFVRGTPQGQKFSEYANSIDSAISFMESCGLSPDAYKIRQAEFSVSHESLLLPYEQALTRQDPTTGKWYATSGHFLWLGDRTRQPNGAHVEFMRGISNPIGIKCGPTLTSEDLLQLLDILDPDNEPGRITLITRVGAGKVADHLPRLIEAVQKAGRTVVWSCDPCHGNTETSSIGFKTRRFDKILQEVTEFFAVHENMGTYPGGVHLELTGQNVTECVGGMMELTDEDLRNRYETHCDPRLNASQALELALLLSENMDQSRCPI</sequence>
<feature type="binding site" evidence="5">
    <location>
        <position position="79"/>
    </location>
    <ligand>
        <name>Mn(2+)</name>
        <dbReference type="ChEBI" id="CHEBI:29035"/>
    </ligand>
</feature>
<evidence type="ECO:0000313" key="7">
    <source>
        <dbReference type="EMBL" id="CDF32633.1"/>
    </source>
</evidence>
<comment type="similarity">
    <text evidence="2 6">Belongs to the class-II DAHP synthase family.</text>
</comment>
<dbReference type="EC" id="2.5.1.54" evidence="6"/>
<protein>
    <recommendedName>
        <fullName evidence="6">Phospho-2-dehydro-3-deoxyheptonate aldolase</fullName>
        <ecNumber evidence="6">2.5.1.54</ecNumber>
    </recommendedName>
</protein>
<feature type="binding site" evidence="5">
    <location>
        <position position="368"/>
    </location>
    <ligand>
        <name>Mn(2+)</name>
        <dbReference type="ChEBI" id="CHEBI:29035"/>
    </ligand>
</feature>
<organism evidence="7 8">
    <name type="scientific">Chondrus crispus</name>
    <name type="common">Carrageen Irish moss</name>
    <name type="synonym">Polymorpha crispa</name>
    <dbReference type="NCBI Taxonomy" id="2769"/>
    <lineage>
        <taxon>Eukaryota</taxon>
        <taxon>Rhodophyta</taxon>
        <taxon>Florideophyceae</taxon>
        <taxon>Rhodymeniophycidae</taxon>
        <taxon>Gigartinales</taxon>
        <taxon>Gigartinaceae</taxon>
        <taxon>Chondrus</taxon>
    </lineage>
</organism>
<dbReference type="STRING" id="2769.R7Q438"/>
<gene>
    <name evidence="7" type="ORF">CHC_T00009474001</name>
</gene>
<dbReference type="GO" id="GO:0008652">
    <property type="term" value="P:amino acid biosynthetic process"/>
    <property type="evidence" value="ECO:0007669"/>
    <property type="project" value="UniProtKB-KW"/>
</dbReference>
<evidence type="ECO:0000256" key="6">
    <source>
        <dbReference type="RuleBase" id="RU363071"/>
    </source>
</evidence>
<dbReference type="PANTHER" id="PTHR21337:SF0">
    <property type="entry name" value="PHOSPHO-2-DEHYDRO-3-DEOXYHEPTONATE ALDOLASE"/>
    <property type="match status" value="1"/>
</dbReference>
<evidence type="ECO:0000313" key="8">
    <source>
        <dbReference type="Proteomes" id="UP000012073"/>
    </source>
</evidence>
<dbReference type="OMA" id="FKVMMQM"/>
<keyword evidence="6" id="KW-0057">Aromatic amino acid biosynthesis</keyword>
<dbReference type="InterPro" id="IPR013785">
    <property type="entry name" value="Aldolase_TIM"/>
</dbReference>
<dbReference type="AlphaFoldDB" id="R7Q438"/>
<evidence type="ECO:0000256" key="5">
    <source>
        <dbReference type="PIRSR" id="PIRSR602480-1"/>
    </source>
</evidence>
<keyword evidence="5" id="KW-0464">Manganese</keyword>
<evidence type="ECO:0000256" key="4">
    <source>
        <dbReference type="ARBA" id="ARBA00047508"/>
    </source>
</evidence>
<dbReference type="NCBIfam" id="TIGR01358">
    <property type="entry name" value="DAHP_synth_II"/>
    <property type="match status" value="1"/>
</dbReference>
<comment type="cofactor">
    <cofactor evidence="5">
        <name>Mn(2+)</name>
        <dbReference type="ChEBI" id="CHEBI:29035"/>
    </cofactor>
    <cofactor evidence="5">
        <name>Co(2+)</name>
        <dbReference type="ChEBI" id="CHEBI:48828"/>
    </cofactor>
    <cofactor evidence="5">
        <name>Cd(2+)</name>
        <dbReference type="ChEBI" id="CHEBI:48775"/>
    </cofactor>
    <text evidence="5">Binds 1 divalent cation per subunit. The enzyme is active with manganese, cobalt or cadmium ions.</text>
</comment>
<dbReference type="GO" id="GO:0009423">
    <property type="term" value="P:chorismate biosynthetic process"/>
    <property type="evidence" value="ECO:0007669"/>
    <property type="project" value="UniProtKB-UniPathway"/>
</dbReference>
<feature type="binding site" evidence="5">
    <location>
        <position position="336"/>
    </location>
    <ligand>
        <name>phosphoenolpyruvate</name>
        <dbReference type="ChEBI" id="CHEBI:58702"/>
    </ligand>
</feature>
<keyword evidence="5" id="KW-0170">Cobalt</keyword>
<dbReference type="OrthoDB" id="2338at2759"/>
<dbReference type="GeneID" id="17320156"/>
<feature type="binding site" evidence="5">
    <location>
        <position position="121"/>
    </location>
    <ligand>
        <name>phosphoenolpyruvate</name>
        <dbReference type="ChEBI" id="CHEBI:58702"/>
    </ligand>
</feature>
<accession>R7Q438</accession>
<evidence type="ECO:0000256" key="1">
    <source>
        <dbReference type="ARBA" id="ARBA00004688"/>
    </source>
</evidence>
<comment type="catalytic activity">
    <reaction evidence="4 6">
        <text>D-erythrose 4-phosphate + phosphoenolpyruvate + H2O = 7-phospho-2-dehydro-3-deoxy-D-arabino-heptonate + phosphate</text>
        <dbReference type="Rhea" id="RHEA:14717"/>
        <dbReference type="ChEBI" id="CHEBI:15377"/>
        <dbReference type="ChEBI" id="CHEBI:16897"/>
        <dbReference type="ChEBI" id="CHEBI:43474"/>
        <dbReference type="ChEBI" id="CHEBI:58394"/>
        <dbReference type="ChEBI" id="CHEBI:58702"/>
        <dbReference type="EC" id="2.5.1.54"/>
    </reaction>
</comment>
<evidence type="ECO:0000256" key="3">
    <source>
        <dbReference type="ARBA" id="ARBA00022679"/>
    </source>
</evidence>
<keyword evidence="6" id="KW-0028">Amino-acid biosynthesis</keyword>
<dbReference type="Gene3D" id="3.20.20.70">
    <property type="entry name" value="Aldolase class I"/>
    <property type="match status" value="1"/>
</dbReference>
<name>R7Q438_CHOCR</name>
<feature type="binding site" evidence="5">
    <location>
        <position position="410"/>
    </location>
    <ligand>
        <name>Mn(2+)</name>
        <dbReference type="ChEBI" id="CHEBI:29035"/>
    </ligand>
</feature>
<dbReference type="GO" id="GO:0003849">
    <property type="term" value="F:3-deoxy-7-phosphoheptulonate synthase activity"/>
    <property type="evidence" value="ECO:0007669"/>
    <property type="project" value="UniProtKB-EC"/>
</dbReference>
<dbReference type="GO" id="GO:0009073">
    <property type="term" value="P:aromatic amino acid family biosynthetic process"/>
    <property type="evidence" value="ECO:0007669"/>
    <property type="project" value="UniProtKB-KW"/>
</dbReference>
<dbReference type="RefSeq" id="XP_005712404.1">
    <property type="nucleotide sequence ID" value="XM_005712347.1"/>
</dbReference>
<keyword evidence="5" id="KW-0104">Cadmium</keyword>
<proteinExistence type="inferred from homology"/>
<dbReference type="SUPFAM" id="SSF51569">
    <property type="entry name" value="Aldolase"/>
    <property type="match status" value="1"/>
</dbReference>
<dbReference type="InterPro" id="IPR002480">
    <property type="entry name" value="DAHP_synth_2"/>
</dbReference>
<reference evidence="8" key="1">
    <citation type="journal article" date="2013" name="Proc. Natl. Acad. Sci. U.S.A.">
        <title>Genome structure and metabolic features in the red seaweed Chondrus crispus shed light on evolution of the Archaeplastida.</title>
        <authorList>
            <person name="Collen J."/>
            <person name="Porcel B."/>
            <person name="Carre W."/>
            <person name="Ball S.G."/>
            <person name="Chaparro C."/>
            <person name="Tonon T."/>
            <person name="Barbeyron T."/>
            <person name="Michel G."/>
            <person name="Noel B."/>
            <person name="Valentin K."/>
            <person name="Elias M."/>
            <person name="Artiguenave F."/>
            <person name="Arun A."/>
            <person name="Aury J.M."/>
            <person name="Barbosa-Neto J.F."/>
            <person name="Bothwell J.H."/>
            <person name="Bouget F.Y."/>
            <person name="Brillet L."/>
            <person name="Cabello-Hurtado F."/>
            <person name="Capella-Gutierrez S."/>
            <person name="Charrier B."/>
            <person name="Cladiere L."/>
            <person name="Cock J.M."/>
            <person name="Coelho S.M."/>
            <person name="Colleoni C."/>
            <person name="Czjzek M."/>
            <person name="Da Silva C."/>
            <person name="Delage L."/>
            <person name="Denoeud F."/>
            <person name="Deschamps P."/>
            <person name="Dittami S.M."/>
            <person name="Gabaldon T."/>
            <person name="Gachon C.M."/>
            <person name="Groisillier A."/>
            <person name="Herve C."/>
            <person name="Jabbari K."/>
            <person name="Katinka M."/>
            <person name="Kloareg B."/>
            <person name="Kowalczyk N."/>
            <person name="Labadie K."/>
            <person name="Leblanc C."/>
            <person name="Lopez P.J."/>
            <person name="McLachlan D.H."/>
            <person name="Meslet-Cladiere L."/>
            <person name="Moustafa A."/>
            <person name="Nehr Z."/>
            <person name="Nyvall Collen P."/>
            <person name="Panaud O."/>
            <person name="Partensky F."/>
            <person name="Poulain J."/>
            <person name="Rensing S.A."/>
            <person name="Rousvoal S."/>
            <person name="Samson G."/>
            <person name="Symeonidi A."/>
            <person name="Weissenbach J."/>
            <person name="Zambounis A."/>
            <person name="Wincker P."/>
            <person name="Boyen C."/>
        </authorList>
    </citation>
    <scope>NUCLEOTIDE SEQUENCE [LARGE SCALE GENOMIC DNA]</scope>
    <source>
        <strain evidence="8">cv. Stackhouse</strain>
    </source>
</reference>
<dbReference type="UniPathway" id="UPA00053">
    <property type="reaction ID" value="UER00084"/>
</dbReference>
<dbReference type="KEGG" id="ccp:CHC_T00009474001"/>
<evidence type="ECO:0000256" key="2">
    <source>
        <dbReference type="ARBA" id="ARBA00008911"/>
    </source>
</evidence>
<keyword evidence="8" id="KW-1185">Reference proteome</keyword>
<dbReference type="EMBL" id="HG001531">
    <property type="protein sequence ID" value="CDF32633.1"/>
    <property type="molecule type" value="Genomic_DNA"/>
</dbReference>
<keyword evidence="3 6" id="KW-0808">Transferase</keyword>
<feature type="binding site" evidence="5">
    <location>
        <position position="440"/>
    </location>
    <ligand>
        <name>Mn(2+)</name>
        <dbReference type="ChEBI" id="CHEBI:29035"/>
    </ligand>
</feature>
<dbReference type="PANTHER" id="PTHR21337">
    <property type="entry name" value="PHOSPHO-2-DEHYDRO-3-DEOXYHEPTONATE ALDOLASE 1, 2"/>
    <property type="match status" value="1"/>
</dbReference>
<dbReference type="Proteomes" id="UP000012073">
    <property type="component" value="Unassembled WGS sequence"/>
</dbReference>
<dbReference type="PhylomeDB" id="R7Q438"/>
<feature type="binding site" evidence="5">
    <location>
        <position position="305"/>
    </location>
    <ligand>
        <name>phosphoenolpyruvate</name>
        <dbReference type="ChEBI" id="CHEBI:58702"/>
    </ligand>
</feature>
<comment type="pathway">
    <text evidence="1 6">Metabolic intermediate biosynthesis; chorismate biosynthesis; chorismate from D-erythrose 4-phosphate and phosphoenolpyruvate: step 1/7.</text>
</comment>
<dbReference type="Gramene" id="CDF32633">
    <property type="protein sequence ID" value="CDF32633"/>
    <property type="gene ID" value="CHC_T00009474001"/>
</dbReference>
<dbReference type="Pfam" id="PF01474">
    <property type="entry name" value="DAHP_synth_2"/>
    <property type="match status" value="1"/>
</dbReference>